<dbReference type="EMBL" id="JARBJD010000026">
    <property type="protein sequence ID" value="KAK2959874.1"/>
    <property type="molecule type" value="Genomic_DNA"/>
</dbReference>
<organism evidence="1 2">
    <name type="scientific">Blattamonas nauphoetae</name>
    <dbReference type="NCBI Taxonomy" id="2049346"/>
    <lineage>
        <taxon>Eukaryota</taxon>
        <taxon>Metamonada</taxon>
        <taxon>Preaxostyla</taxon>
        <taxon>Oxymonadida</taxon>
        <taxon>Blattamonas</taxon>
    </lineage>
</organism>
<proteinExistence type="predicted"/>
<sequence>MNIERPSGPRKVGFATHSGFGIQLTAREDWDKHCSLEEKLWPIGPDAMTIRLQNRAFQAGYERQYFGFHSLRSGFLTSALIKAGDDNTASTRVLEQTAIVARWGPYSAVQMKYVKTAAIAIHVANRLVLPDTELHAMNVIEKNLQFFVSIWEDVKKAVFR</sequence>
<evidence type="ECO:0000313" key="1">
    <source>
        <dbReference type="EMBL" id="KAK2959874.1"/>
    </source>
</evidence>
<protein>
    <recommendedName>
        <fullName evidence="3">Integrase</fullName>
    </recommendedName>
</protein>
<accession>A0ABQ9Y857</accession>
<comment type="caution">
    <text evidence="1">The sequence shown here is derived from an EMBL/GenBank/DDBJ whole genome shotgun (WGS) entry which is preliminary data.</text>
</comment>
<evidence type="ECO:0008006" key="3">
    <source>
        <dbReference type="Google" id="ProtNLM"/>
    </source>
</evidence>
<reference evidence="1 2" key="1">
    <citation type="journal article" date="2022" name="bioRxiv">
        <title>Genomics of Preaxostyla Flagellates Illuminates Evolutionary Transitions and the Path Towards Mitochondrial Loss.</title>
        <authorList>
            <person name="Novak L.V.F."/>
            <person name="Treitli S.C."/>
            <person name="Pyrih J."/>
            <person name="Halakuc P."/>
            <person name="Pipaliya S.V."/>
            <person name="Vacek V."/>
            <person name="Brzon O."/>
            <person name="Soukal P."/>
            <person name="Eme L."/>
            <person name="Dacks J.B."/>
            <person name="Karnkowska A."/>
            <person name="Elias M."/>
            <person name="Hampl V."/>
        </authorList>
    </citation>
    <scope>NUCLEOTIDE SEQUENCE [LARGE SCALE GENOMIC DNA]</scope>
    <source>
        <strain evidence="1">NAU3</strain>
        <tissue evidence="1">Gut</tissue>
    </source>
</reference>
<dbReference type="Proteomes" id="UP001281761">
    <property type="component" value="Unassembled WGS sequence"/>
</dbReference>
<name>A0ABQ9Y857_9EUKA</name>
<evidence type="ECO:0000313" key="2">
    <source>
        <dbReference type="Proteomes" id="UP001281761"/>
    </source>
</evidence>
<keyword evidence="2" id="KW-1185">Reference proteome</keyword>
<gene>
    <name evidence="1" type="ORF">BLNAU_5071</name>
</gene>